<proteinExistence type="predicted"/>
<feature type="chain" id="PRO_5040426443" description="Secreted protein" evidence="1">
    <location>
        <begin position="24"/>
        <end position="117"/>
    </location>
</feature>
<protein>
    <recommendedName>
        <fullName evidence="4">Secreted protein</fullName>
    </recommendedName>
</protein>
<evidence type="ECO:0008006" key="4">
    <source>
        <dbReference type="Google" id="ProtNLM"/>
    </source>
</evidence>
<accession>A0A9P0JKL3</accession>
<keyword evidence="3" id="KW-1185">Reference proteome</keyword>
<sequence>MVLVYLALLLVLVKRLFWGRASGSYLEHSITDLLKGHIPPLRKPHVSKAGSVSFQIVLTSAEKSFFGILTPTCFLWYSANFKSHRDLRLLKSARSLGDIRWLECGGYRENTTNNQLS</sequence>
<feature type="signal peptide" evidence="1">
    <location>
        <begin position="1"/>
        <end position="23"/>
    </location>
</feature>
<evidence type="ECO:0000256" key="1">
    <source>
        <dbReference type="SAM" id="SignalP"/>
    </source>
</evidence>
<reference evidence="2" key="1">
    <citation type="submission" date="2022-03" db="EMBL/GenBank/DDBJ databases">
        <authorList>
            <person name="Sayadi A."/>
        </authorList>
    </citation>
    <scope>NUCLEOTIDE SEQUENCE</scope>
</reference>
<dbReference type="EMBL" id="CAKOFQ010006655">
    <property type="protein sequence ID" value="CAH1954588.1"/>
    <property type="molecule type" value="Genomic_DNA"/>
</dbReference>
<comment type="caution">
    <text evidence="2">The sequence shown here is derived from an EMBL/GenBank/DDBJ whole genome shotgun (WGS) entry which is preliminary data.</text>
</comment>
<name>A0A9P0JKL3_ACAOB</name>
<evidence type="ECO:0000313" key="2">
    <source>
        <dbReference type="EMBL" id="CAH1954588.1"/>
    </source>
</evidence>
<dbReference type="AlphaFoldDB" id="A0A9P0JKL3"/>
<dbReference type="Proteomes" id="UP001152888">
    <property type="component" value="Unassembled WGS sequence"/>
</dbReference>
<evidence type="ECO:0000313" key="3">
    <source>
        <dbReference type="Proteomes" id="UP001152888"/>
    </source>
</evidence>
<dbReference type="OrthoDB" id="6755551at2759"/>
<gene>
    <name evidence="2" type="ORF">ACAOBT_LOCUS625</name>
</gene>
<keyword evidence="1" id="KW-0732">Signal</keyword>
<organism evidence="2 3">
    <name type="scientific">Acanthoscelides obtectus</name>
    <name type="common">Bean weevil</name>
    <name type="synonym">Bruchus obtectus</name>
    <dbReference type="NCBI Taxonomy" id="200917"/>
    <lineage>
        <taxon>Eukaryota</taxon>
        <taxon>Metazoa</taxon>
        <taxon>Ecdysozoa</taxon>
        <taxon>Arthropoda</taxon>
        <taxon>Hexapoda</taxon>
        <taxon>Insecta</taxon>
        <taxon>Pterygota</taxon>
        <taxon>Neoptera</taxon>
        <taxon>Endopterygota</taxon>
        <taxon>Coleoptera</taxon>
        <taxon>Polyphaga</taxon>
        <taxon>Cucujiformia</taxon>
        <taxon>Chrysomeloidea</taxon>
        <taxon>Chrysomelidae</taxon>
        <taxon>Bruchinae</taxon>
        <taxon>Bruchini</taxon>
        <taxon>Acanthoscelides</taxon>
    </lineage>
</organism>